<protein>
    <recommendedName>
        <fullName evidence="3">beta-galactosidase</fullName>
        <ecNumber evidence="3">3.2.1.23</ecNumber>
    </recommendedName>
</protein>
<evidence type="ECO:0000256" key="5">
    <source>
        <dbReference type="ARBA" id="ARBA00022801"/>
    </source>
</evidence>
<keyword evidence="7" id="KW-0326">Glycosidase</keyword>
<proteinExistence type="inferred from homology"/>
<dbReference type="InterPro" id="IPR036833">
    <property type="entry name" value="BetaGal_dom3_sf"/>
</dbReference>
<keyword evidence="6" id="KW-0325">Glycoprotein</keyword>
<evidence type="ECO:0000256" key="7">
    <source>
        <dbReference type="ARBA" id="ARBA00023295"/>
    </source>
</evidence>
<evidence type="ECO:0000259" key="10">
    <source>
        <dbReference type="SMART" id="SM01029"/>
    </source>
</evidence>
<reference evidence="11" key="1">
    <citation type="submission" date="2021-12" db="EMBL/GenBank/DDBJ databases">
        <title>Black yeast isolated from Biological Soil Crust.</title>
        <authorList>
            <person name="Kurbessoian T."/>
        </authorList>
    </citation>
    <scope>NUCLEOTIDE SEQUENCE</scope>
    <source>
        <strain evidence="11">CCFEE 5208</strain>
    </source>
</reference>
<dbReference type="InterPro" id="IPR025972">
    <property type="entry name" value="BetaGal_dom3"/>
</dbReference>
<keyword evidence="4 9" id="KW-0732">Signal</keyword>
<evidence type="ECO:0000313" key="13">
    <source>
        <dbReference type="Proteomes" id="UP001175353"/>
    </source>
</evidence>
<dbReference type="SUPFAM" id="SSF51011">
    <property type="entry name" value="Glycosyl hydrolase domain"/>
    <property type="match status" value="1"/>
</dbReference>
<dbReference type="PRINTS" id="PR00742">
    <property type="entry name" value="GLHYDRLASE35"/>
</dbReference>
<dbReference type="Pfam" id="PF01301">
    <property type="entry name" value="Glyco_hydro_35"/>
    <property type="match status" value="1"/>
</dbReference>
<keyword evidence="5" id="KW-0378">Hydrolase</keyword>
<dbReference type="InterPro" id="IPR031330">
    <property type="entry name" value="Gly_Hdrlase_35_cat"/>
</dbReference>
<dbReference type="Gene3D" id="3.20.20.80">
    <property type="entry name" value="Glycosidases"/>
    <property type="match status" value="1"/>
</dbReference>
<dbReference type="AlphaFoldDB" id="A0AAN6KM79"/>
<keyword evidence="13" id="KW-1185">Reference proteome</keyword>
<evidence type="ECO:0000313" key="12">
    <source>
        <dbReference type="EMBL" id="KAK0990150.1"/>
    </source>
</evidence>
<dbReference type="EMBL" id="JAUJLE010000072">
    <property type="protein sequence ID" value="KAK0990150.1"/>
    <property type="molecule type" value="Genomic_DNA"/>
</dbReference>
<dbReference type="EMBL" id="JASUXU010000002">
    <property type="protein sequence ID" value="KAK0328029.1"/>
    <property type="molecule type" value="Genomic_DNA"/>
</dbReference>
<dbReference type="InterPro" id="IPR017853">
    <property type="entry name" value="GH"/>
</dbReference>
<dbReference type="SMART" id="SM01029">
    <property type="entry name" value="BetaGal_dom2"/>
    <property type="match status" value="1"/>
</dbReference>
<reference evidence="12" key="2">
    <citation type="submission" date="2023-06" db="EMBL/GenBank/DDBJ databases">
        <title>Black Yeasts Isolated from many extreme environments.</title>
        <authorList>
            <person name="Coleine C."/>
            <person name="Stajich J.E."/>
            <person name="Selbmann L."/>
        </authorList>
    </citation>
    <scope>NUCLEOTIDE SEQUENCE</scope>
    <source>
        <strain evidence="12">CCFEE 5200</strain>
    </source>
</reference>
<evidence type="ECO:0000256" key="8">
    <source>
        <dbReference type="RuleBase" id="RU003679"/>
    </source>
</evidence>
<dbReference type="Gene3D" id="2.60.390.10">
    <property type="entry name" value="Beta-galactosidase, domain 3"/>
    <property type="match status" value="1"/>
</dbReference>
<dbReference type="EC" id="3.2.1.23" evidence="3"/>
<comment type="caution">
    <text evidence="12">The sequence shown here is derived from an EMBL/GenBank/DDBJ whole genome shotgun (WGS) entry which is preliminary data.</text>
</comment>
<dbReference type="SUPFAM" id="SSF51445">
    <property type="entry name" value="(Trans)glycosidases"/>
    <property type="match status" value="1"/>
</dbReference>
<feature type="domain" description="Beta-galactosidase" evidence="10">
    <location>
        <begin position="396"/>
        <end position="578"/>
    </location>
</feature>
<dbReference type="InterPro" id="IPR001944">
    <property type="entry name" value="Glycoside_Hdrlase_35"/>
</dbReference>
<dbReference type="Pfam" id="PF13363">
    <property type="entry name" value="BetaGal_dom3"/>
    <property type="match status" value="1"/>
</dbReference>
<dbReference type="GO" id="GO:0005975">
    <property type="term" value="P:carbohydrate metabolic process"/>
    <property type="evidence" value="ECO:0007669"/>
    <property type="project" value="InterPro"/>
</dbReference>
<dbReference type="Gene3D" id="2.102.20.10">
    <property type="entry name" value="Beta-galactosidase, domain 2"/>
    <property type="match status" value="1"/>
</dbReference>
<dbReference type="InterPro" id="IPR008979">
    <property type="entry name" value="Galactose-bd-like_sf"/>
</dbReference>
<sequence length="1046" mass="114266">MKLFRDLLLAGLLLATVTAQQWPLHNDGLNDVVQWDHYSLMVNGERLFFWSGEFHYWRIPVPELWQDIMEKIKAAGFNAFSIYVHWGFHSAAHDELDFESGAHNFTRIFDMAKELGLYMLVRPGPYINAETTGGGFPGWLLTGDYGTLRNNDTRYTEAWTPYWSAMSKMVAEHSVTNGGNVLLYQIENEYGEQWTNVSARTPNETAIAYMELLEASTRQNMVNIPTSFNNPNLGSKAWSLDYDINHVGGDVDLYTLDNYPSCWSCNLAECTSTNGFPPDFTTFDYYTNFQEAAPTQPSILGEFQGGSYNPWGGPQGGCISTTGPDWVNVFYRNNIGNKIAGQNIYMLFGGTNWGGLPFPLVGTSYDYSAPVAESRLLTDKYSETKLLSYFVRAAKDLTKVERAGNGTTTFTGNPDVFAQALRNVDTGSHFYVTKHTNTTLMSYLTFKLNMTTSVGQLQVPQYAPNIVLNGRQAKILVADFAAGIERLIYSTAEILTVSVQDNKPIIVFWVPTGESGEFYLKGAKHGSVARCDGCANVAFHPANEGLIVSFMQNRGMTVLTFDSGVKAVILDRSAAYAFWQPTISANPNVALNETILVKGPYLVRTAMIDNGTITLTGDYNGTTELEIFAPLGMETAGWSGGGYSHPSWGGPDSRKVMFNGQAVAVRGTRYGSLIGSLSAPNATVATVQASIPALTNWKVADGLPERMVSYNDSGPGWKPANKPSTLNPWQPETFPVLYADEYGFHTQTILWRGRFTGPATGVYLNVIGGVASGWSAWLNGVFLGSTLGNVSLSETNATLSFGNATTVAGENVLLIIQDHMGHDETSGVLNPRGILNATLLSSPSTSNPTFSSWHVAGQAGGERNLDPIRGPLNEGGLHAERLGWHLPGFDDSAWESGSPEQGLSEAGAKFYRTELPLDLPGDVDASLAFELQAPEGAEVRAQVYVNGYMFGMTPPILSFETAELTRWTAGKFIPYIGHQIEFPVFPGILDYQGNNTIGLSVWAQNAGGGSVSVSVKVLGVYQSSLHPGEGTEYLRPGWSSERLLYY</sequence>
<dbReference type="Proteomes" id="UP001168146">
    <property type="component" value="Unassembled WGS sequence"/>
</dbReference>
<dbReference type="SUPFAM" id="SSF49785">
    <property type="entry name" value="Galactose-binding domain-like"/>
    <property type="match status" value="2"/>
</dbReference>
<dbReference type="GO" id="GO:0004565">
    <property type="term" value="F:beta-galactosidase activity"/>
    <property type="evidence" value="ECO:0007669"/>
    <property type="project" value="UniProtKB-EC"/>
</dbReference>
<dbReference type="Pfam" id="PF10435">
    <property type="entry name" value="BetaGal_dom2"/>
    <property type="match status" value="1"/>
</dbReference>
<dbReference type="InterPro" id="IPR037110">
    <property type="entry name" value="Betagal_dom2_sf"/>
</dbReference>
<evidence type="ECO:0000256" key="1">
    <source>
        <dbReference type="ARBA" id="ARBA00001412"/>
    </source>
</evidence>
<comment type="catalytic activity">
    <reaction evidence="1">
        <text>Hydrolysis of terminal non-reducing beta-D-galactose residues in beta-D-galactosides.</text>
        <dbReference type="EC" id="3.2.1.23"/>
    </reaction>
</comment>
<evidence type="ECO:0000256" key="3">
    <source>
        <dbReference type="ARBA" id="ARBA00012756"/>
    </source>
</evidence>
<organism evidence="12 13">
    <name type="scientific">Friedmanniomyces endolithicus</name>
    <dbReference type="NCBI Taxonomy" id="329885"/>
    <lineage>
        <taxon>Eukaryota</taxon>
        <taxon>Fungi</taxon>
        <taxon>Dikarya</taxon>
        <taxon>Ascomycota</taxon>
        <taxon>Pezizomycotina</taxon>
        <taxon>Dothideomycetes</taxon>
        <taxon>Dothideomycetidae</taxon>
        <taxon>Mycosphaerellales</taxon>
        <taxon>Teratosphaeriaceae</taxon>
        <taxon>Friedmanniomyces</taxon>
    </lineage>
</organism>
<evidence type="ECO:0000256" key="6">
    <source>
        <dbReference type="ARBA" id="ARBA00023180"/>
    </source>
</evidence>
<accession>A0AAN6KM79</accession>
<dbReference type="InterPro" id="IPR025300">
    <property type="entry name" value="BetaGal_jelly_roll_dom"/>
</dbReference>
<gene>
    <name evidence="11" type="ORF">LTR82_001548</name>
    <name evidence="12" type="ORF">LTR91_009071</name>
</gene>
<dbReference type="SUPFAM" id="SSF117100">
    <property type="entry name" value="Beta-galactosidase LacA, domain 3"/>
    <property type="match status" value="1"/>
</dbReference>
<name>A0AAN6KM79_9PEZI</name>
<dbReference type="InterPro" id="IPR018954">
    <property type="entry name" value="Betagal_dom2"/>
</dbReference>
<evidence type="ECO:0000256" key="2">
    <source>
        <dbReference type="ARBA" id="ARBA00009809"/>
    </source>
</evidence>
<evidence type="ECO:0000256" key="4">
    <source>
        <dbReference type="ARBA" id="ARBA00022729"/>
    </source>
</evidence>
<feature type="signal peptide" evidence="9">
    <location>
        <begin position="1"/>
        <end position="19"/>
    </location>
</feature>
<evidence type="ECO:0000313" key="11">
    <source>
        <dbReference type="EMBL" id="KAK0328029.1"/>
    </source>
</evidence>
<dbReference type="PANTHER" id="PTHR23421">
    <property type="entry name" value="BETA-GALACTOSIDASE RELATED"/>
    <property type="match status" value="1"/>
</dbReference>
<comment type="similarity">
    <text evidence="2 8">Belongs to the glycosyl hydrolase 35 family.</text>
</comment>
<dbReference type="FunFam" id="3.20.20.80:FF:000040">
    <property type="entry name" value="Beta-galactosidase A"/>
    <property type="match status" value="1"/>
</dbReference>
<dbReference type="Proteomes" id="UP001175353">
    <property type="component" value="Unassembled WGS sequence"/>
</dbReference>
<dbReference type="Gene3D" id="2.60.120.260">
    <property type="entry name" value="Galactose-binding domain-like"/>
    <property type="match status" value="3"/>
</dbReference>
<feature type="chain" id="PRO_5044710461" description="beta-galactosidase" evidence="9">
    <location>
        <begin position="20"/>
        <end position="1046"/>
    </location>
</feature>
<dbReference type="Pfam" id="PF13364">
    <property type="entry name" value="BetaGal_ABD2"/>
    <property type="match status" value="2"/>
</dbReference>
<evidence type="ECO:0000256" key="9">
    <source>
        <dbReference type="SAM" id="SignalP"/>
    </source>
</evidence>